<dbReference type="GO" id="GO:0005524">
    <property type="term" value="F:ATP binding"/>
    <property type="evidence" value="ECO:0007669"/>
    <property type="project" value="InterPro"/>
</dbReference>
<reference evidence="2 3" key="1">
    <citation type="submission" date="2016-11" db="EMBL/GenBank/DDBJ databases">
        <authorList>
            <person name="Jaros S."/>
            <person name="Januszkiewicz K."/>
            <person name="Wedrychowicz H."/>
        </authorList>
    </citation>
    <scope>NUCLEOTIDE SEQUENCE [LARGE SCALE GENOMIC DNA]</scope>
    <source>
        <strain evidence="2 3">DSM 14501</strain>
    </source>
</reference>
<dbReference type="GO" id="GO:0016887">
    <property type="term" value="F:ATP hydrolysis activity"/>
    <property type="evidence" value="ECO:0007669"/>
    <property type="project" value="InterPro"/>
</dbReference>
<dbReference type="PANTHER" id="PTHR43581">
    <property type="entry name" value="ATP/GTP PHOSPHATASE"/>
    <property type="match status" value="1"/>
</dbReference>
<keyword evidence="3" id="KW-1185">Reference proteome</keyword>
<dbReference type="SUPFAM" id="SSF52540">
    <property type="entry name" value="P-loop containing nucleoside triphosphate hydrolases"/>
    <property type="match status" value="1"/>
</dbReference>
<sequence>MRFIENLFIKSFRGIKNLELNDLGDINIFVGKNNSGKTSVLEAIGILQYPLEIGNIIKIGRSREIFNNKSSAYTIFTSMFNKNLKNIEIKANVKNKSFEISIKGNEFSILTENVYSEIKEFEGQILVKHDNSIFEKNIKLNQNDKDFKIIGDFKLIPIEYVTPAEHLLKNVSNEIIKKGKKKELINLLKIFDKDIISLEMIEEQKKIVPYIEHKKLGLMPLSTYGDGLKKVLLLGSSIIKAENGVLLIDEVETAIHIDALVEFFKWFVKACNKYKVQVFMTTHSIEIIDSILESQKDLDNTSFLKDSLRIITIKNSTEGEKTKARILNGLEAYDSRIDFGMELR</sequence>
<evidence type="ECO:0000313" key="2">
    <source>
        <dbReference type="EMBL" id="SHJ64024.1"/>
    </source>
</evidence>
<dbReference type="Proteomes" id="UP000184082">
    <property type="component" value="Unassembled WGS sequence"/>
</dbReference>
<evidence type="ECO:0000259" key="1">
    <source>
        <dbReference type="Pfam" id="PF13304"/>
    </source>
</evidence>
<dbReference type="STRING" id="1121266.SAMN02745883_00006"/>
<accession>A0A1M6KYR3</accession>
<protein>
    <submittedName>
        <fullName evidence="2">ATPase/GTPase, AAA15 family</fullName>
    </submittedName>
</protein>
<dbReference type="AlphaFoldDB" id="A0A1M6KYR3"/>
<dbReference type="Pfam" id="PF13304">
    <property type="entry name" value="AAA_21"/>
    <property type="match status" value="1"/>
</dbReference>
<dbReference type="InterPro" id="IPR027417">
    <property type="entry name" value="P-loop_NTPase"/>
</dbReference>
<dbReference type="RefSeq" id="WP_072965322.1">
    <property type="nucleotide sequence ID" value="NZ_FRAJ01000003.1"/>
</dbReference>
<dbReference type="PANTHER" id="PTHR43581:SF4">
    <property type="entry name" value="ATP_GTP PHOSPHATASE"/>
    <property type="match status" value="1"/>
</dbReference>
<dbReference type="InterPro" id="IPR003959">
    <property type="entry name" value="ATPase_AAA_core"/>
</dbReference>
<dbReference type="EMBL" id="FRAJ01000003">
    <property type="protein sequence ID" value="SHJ64024.1"/>
    <property type="molecule type" value="Genomic_DNA"/>
</dbReference>
<evidence type="ECO:0000313" key="3">
    <source>
        <dbReference type="Proteomes" id="UP000184082"/>
    </source>
</evidence>
<dbReference type="Gene3D" id="3.40.50.300">
    <property type="entry name" value="P-loop containing nucleotide triphosphate hydrolases"/>
    <property type="match status" value="1"/>
</dbReference>
<dbReference type="InterPro" id="IPR051396">
    <property type="entry name" value="Bact_Antivir_Def_Nuclease"/>
</dbReference>
<organism evidence="2 3">
    <name type="scientific">Caminicella sporogenes DSM 14501</name>
    <dbReference type="NCBI Taxonomy" id="1121266"/>
    <lineage>
        <taxon>Bacteria</taxon>
        <taxon>Bacillati</taxon>
        <taxon>Bacillota</taxon>
        <taxon>Clostridia</taxon>
        <taxon>Peptostreptococcales</taxon>
        <taxon>Caminicellaceae</taxon>
        <taxon>Caminicella</taxon>
    </lineage>
</organism>
<feature type="domain" description="ATPase AAA-type core" evidence="1">
    <location>
        <begin position="26"/>
        <end position="289"/>
    </location>
</feature>
<name>A0A1M6KYR3_9FIRM</name>
<gene>
    <name evidence="2" type="ORF">SAMN02745883_00006</name>
</gene>
<proteinExistence type="predicted"/>